<name>A0A919J964_9ACTN</name>
<protein>
    <submittedName>
        <fullName evidence="1">Uncharacterized protein</fullName>
    </submittedName>
</protein>
<dbReference type="AlphaFoldDB" id="A0A919J964"/>
<evidence type="ECO:0000313" key="1">
    <source>
        <dbReference type="EMBL" id="GIE16840.1"/>
    </source>
</evidence>
<dbReference type="Proteomes" id="UP000598174">
    <property type="component" value="Unassembled WGS sequence"/>
</dbReference>
<evidence type="ECO:0000313" key="2">
    <source>
        <dbReference type="Proteomes" id="UP000598174"/>
    </source>
</evidence>
<comment type="caution">
    <text evidence="1">The sequence shown here is derived from an EMBL/GenBank/DDBJ whole genome shotgun (WGS) entry which is preliminary data.</text>
</comment>
<reference evidence="1" key="1">
    <citation type="submission" date="2021-01" db="EMBL/GenBank/DDBJ databases">
        <title>Whole genome shotgun sequence of Actinoplanes ferrugineus NBRC 15555.</title>
        <authorList>
            <person name="Komaki H."/>
            <person name="Tamura T."/>
        </authorList>
    </citation>
    <scope>NUCLEOTIDE SEQUENCE</scope>
    <source>
        <strain evidence="1">NBRC 15555</strain>
    </source>
</reference>
<sequence>MSDHLQTQLAKPGDDAVTRAKAARFLTRTGVTDLIEILGLGEVKPVRRGGNCVHCGNKLPGHGVCRRGKRCRESAEGRVAA</sequence>
<organism evidence="1 2">
    <name type="scientific">Paractinoplanes ferrugineus</name>
    <dbReference type="NCBI Taxonomy" id="113564"/>
    <lineage>
        <taxon>Bacteria</taxon>
        <taxon>Bacillati</taxon>
        <taxon>Actinomycetota</taxon>
        <taxon>Actinomycetes</taxon>
        <taxon>Micromonosporales</taxon>
        <taxon>Micromonosporaceae</taxon>
        <taxon>Paractinoplanes</taxon>
    </lineage>
</organism>
<dbReference type="RefSeq" id="WP_203823163.1">
    <property type="nucleotide sequence ID" value="NZ_BAAABP010000003.1"/>
</dbReference>
<accession>A0A919J964</accession>
<dbReference type="EMBL" id="BOMM01000103">
    <property type="protein sequence ID" value="GIE16840.1"/>
    <property type="molecule type" value="Genomic_DNA"/>
</dbReference>
<proteinExistence type="predicted"/>
<keyword evidence="2" id="KW-1185">Reference proteome</keyword>
<gene>
    <name evidence="1" type="ORF">Afe05nite_86800</name>
</gene>